<protein>
    <submittedName>
        <fullName evidence="7">Patatin-like phospholipase family protein</fullName>
    </submittedName>
</protein>
<keyword evidence="5" id="KW-0812">Transmembrane</keyword>
<comment type="caution">
    <text evidence="7">The sequence shown here is derived from an EMBL/GenBank/DDBJ whole genome shotgun (WGS) entry which is preliminary data.</text>
</comment>
<evidence type="ECO:0000256" key="2">
    <source>
        <dbReference type="ARBA" id="ARBA00022963"/>
    </source>
</evidence>
<accession>A0A9X1SXP4</accession>
<evidence type="ECO:0000256" key="4">
    <source>
        <dbReference type="PROSITE-ProRule" id="PRU01161"/>
    </source>
</evidence>
<dbReference type="EMBL" id="JAJOMB010000022">
    <property type="protein sequence ID" value="MCD5315415.1"/>
    <property type="molecule type" value="Genomic_DNA"/>
</dbReference>
<dbReference type="Proteomes" id="UP001138997">
    <property type="component" value="Unassembled WGS sequence"/>
</dbReference>
<feature type="active site" description="Proton acceptor" evidence="4">
    <location>
        <position position="252"/>
    </location>
</feature>
<feature type="transmembrane region" description="Helical" evidence="5">
    <location>
        <begin position="85"/>
        <end position="106"/>
    </location>
</feature>
<dbReference type="PANTHER" id="PTHR14226:SF29">
    <property type="entry name" value="NEUROPATHY TARGET ESTERASE SWS"/>
    <property type="match status" value="1"/>
</dbReference>
<dbReference type="GO" id="GO:0016787">
    <property type="term" value="F:hydrolase activity"/>
    <property type="evidence" value="ECO:0007669"/>
    <property type="project" value="UniProtKB-UniRule"/>
</dbReference>
<sequence>MKARPRRRRAPFAVQAARRATGIRIDPAHLHLTLRLPAPGARPIASGGRWGIVLGGGGVLGSAWLIGALTALEEHRGLDARDADLIIGTSAGSVIGALLAAGISVAEQRKQQLGGDTPPFGRRIQHFFDPDRPVGRSAPSMPKLRPGGVPMLRTHRKTLHELPFITVLAGLAPIGRQRMSGVRALVEAAVPPGEWLPDDRYRAVALDYDSGNRVQFGAPGAPAVGLSDAVLASCAIPGWFEPVDLLGRRYVDGGMWSNSNADLAAGAGLDEVFVLAPMFSAVYDEPGDWRARTERRIRVLSTRRVLNEARLVQRAGATVTVLGPGPDDLRLIGHNLMAPSRRRLVLSSAIRSARMALGEPAVPPDE</sequence>
<comment type="caution">
    <text evidence="4">Lacks conserved residue(s) required for the propagation of feature annotation.</text>
</comment>
<evidence type="ECO:0000256" key="1">
    <source>
        <dbReference type="ARBA" id="ARBA00022801"/>
    </source>
</evidence>
<evidence type="ECO:0000313" key="8">
    <source>
        <dbReference type="Proteomes" id="UP001138997"/>
    </source>
</evidence>
<dbReference type="Pfam" id="PF01734">
    <property type="entry name" value="Patatin"/>
    <property type="match status" value="1"/>
</dbReference>
<evidence type="ECO:0000313" key="7">
    <source>
        <dbReference type="EMBL" id="MCD5315415.1"/>
    </source>
</evidence>
<dbReference type="InterPro" id="IPR002641">
    <property type="entry name" value="PNPLA_dom"/>
</dbReference>
<dbReference type="Gene3D" id="3.40.1090.10">
    <property type="entry name" value="Cytosolic phospholipase A2 catalytic domain"/>
    <property type="match status" value="2"/>
</dbReference>
<organism evidence="7 8">
    <name type="scientific">Kineosporia babensis</name>
    <dbReference type="NCBI Taxonomy" id="499548"/>
    <lineage>
        <taxon>Bacteria</taxon>
        <taxon>Bacillati</taxon>
        <taxon>Actinomycetota</taxon>
        <taxon>Actinomycetes</taxon>
        <taxon>Kineosporiales</taxon>
        <taxon>Kineosporiaceae</taxon>
        <taxon>Kineosporia</taxon>
    </lineage>
</organism>
<dbReference type="PROSITE" id="PS51635">
    <property type="entry name" value="PNPLA"/>
    <property type="match status" value="1"/>
</dbReference>
<gene>
    <name evidence="7" type="ORF">LR394_31410</name>
</gene>
<feature type="short sequence motif" description="GXSXG" evidence="4">
    <location>
        <begin position="88"/>
        <end position="92"/>
    </location>
</feature>
<reference evidence="7" key="1">
    <citation type="submission" date="2021-11" db="EMBL/GenBank/DDBJ databases">
        <title>Streptomyces corallinus and Kineosporia corallina sp. nov., two new coral-derived marine actinobacteria.</title>
        <authorList>
            <person name="Buangrab K."/>
            <person name="Sutthacheep M."/>
            <person name="Yeemin T."/>
            <person name="Harunari E."/>
            <person name="Igarashi Y."/>
            <person name="Sripreechasak P."/>
            <person name="Kanchanasin P."/>
            <person name="Tanasupawat S."/>
            <person name="Phongsopitanun W."/>
        </authorList>
    </citation>
    <scope>NUCLEOTIDE SEQUENCE</scope>
    <source>
        <strain evidence="7">JCM 31032</strain>
    </source>
</reference>
<keyword evidence="1 4" id="KW-0378">Hydrolase</keyword>
<keyword evidence="5" id="KW-0472">Membrane</keyword>
<dbReference type="AlphaFoldDB" id="A0A9X1SXP4"/>
<dbReference type="InterPro" id="IPR050301">
    <property type="entry name" value="NTE"/>
</dbReference>
<dbReference type="GO" id="GO:0016042">
    <property type="term" value="P:lipid catabolic process"/>
    <property type="evidence" value="ECO:0007669"/>
    <property type="project" value="UniProtKB-UniRule"/>
</dbReference>
<dbReference type="PANTHER" id="PTHR14226">
    <property type="entry name" value="NEUROPATHY TARGET ESTERASE/SWISS CHEESE D.MELANOGASTER"/>
    <property type="match status" value="1"/>
</dbReference>
<proteinExistence type="predicted"/>
<keyword evidence="5" id="KW-1133">Transmembrane helix</keyword>
<evidence type="ECO:0000256" key="3">
    <source>
        <dbReference type="ARBA" id="ARBA00023098"/>
    </source>
</evidence>
<feature type="transmembrane region" description="Helical" evidence="5">
    <location>
        <begin position="52"/>
        <end position="73"/>
    </location>
</feature>
<dbReference type="SUPFAM" id="SSF52151">
    <property type="entry name" value="FabD/lysophospholipase-like"/>
    <property type="match status" value="1"/>
</dbReference>
<feature type="active site" description="Nucleophile" evidence="4">
    <location>
        <position position="90"/>
    </location>
</feature>
<dbReference type="InterPro" id="IPR016035">
    <property type="entry name" value="Acyl_Trfase/lysoPLipase"/>
</dbReference>
<keyword evidence="8" id="KW-1185">Reference proteome</keyword>
<feature type="domain" description="PNPLA" evidence="6">
    <location>
        <begin position="53"/>
        <end position="265"/>
    </location>
</feature>
<evidence type="ECO:0000256" key="5">
    <source>
        <dbReference type="SAM" id="Phobius"/>
    </source>
</evidence>
<dbReference type="RefSeq" id="WP_231448238.1">
    <property type="nucleotide sequence ID" value="NZ_JAJOMB010000022.1"/>
</dbReference>
<feature type="short sequence motif" description="DGA/G" evidence="4">
    <location>
        <begin position="252"/>
        <end position="254"/>
    </location>
</feature>
<evidence type="ECO:0000259" key="6">
    <source>
        <dbReference type="PROSITE" id="PS51635"/>
    </source>
</evidence>
<keyword evidence="3 4" id="KW-0443">Lipid metabolism</keyword>
<name>A0A9X1SXP4_9ACTN</name>
<keyword evidence="2 4" id="KW-0442">Lipid degradation</keyword>